<dbReference type="InterPro" id="IPR036388">
    <property type="entry name" value="WH-like_DNA-bd_sf"/>
</dbReference>
<dbReference type="InterPro" id="IPR015421">
    <property type="entry name" value="PyrdxlP-dep_Trfase_major"/>
</dbReference>
<dbReference type="GO" id="GO:0003677">
    <property type="term" value="F:DNA binding"/>
    <property type="evidence" value="ECO:0007669"/>
    <property type="project" value="UniProtKB-KW"/>
</dbReference>
<dbReference type="GO" id="GO:0003700">
    <property type="term" value="F:DNA-binding transcription factor activity"/>
    <property type="evidence" value="ECO:0007669"/>
    <property type="project" value="InterPro"/>
</dbReference>
<reference evidence="9 12" key="2">
    <citation type="submission" date="2022-05" db="EMBL/GenBank/DDBJ databases">
        <title>Genome Sequencing of Bee-Associated Microbes.</title>
        <authorList>
            <person name="Dunlap C."/>
        </authorList>
    </citation>
    <scope>NUCLEOTIDE SEQUENCE [LARGE SCALE GENOMIC DNA]</scope>
    <source>
        <strain evidence="9 12">NRRL B-23120</strain>
    </source>
</reference>
<evidence type="ECO:0000313" key="9">
    <source>
        <dbReference type="EMBL" id="MCY9594654.1"/>
    </source>
</evidence>
<organism evidence="10 11">
    <name type="scientific">Paenibacillus chitinolyticus</name>
    <dbReference type="NCBI Taxonomy" id="79263"/>
    <lineage>
        <taxon>Bacteria</taxon>
        <taxon>Bacillati</taxon>
        <taxon>Bacillota</taxon>
        <taxon>Bacilli</taxon>
        <taxon>Bacillales</taxon>
        <taxon>Paenibacillaceae</taxon>
        <taxon>Paenibacillus</taxon>
    </lineage>
</organism>
<keyword evidence="5" id="KW-0805">Transcription regulation</keyword>
<dbReference type="InterPro" id="IPR015424">
    <property type="entry name" value="PyrdxlP-dep_Trfase"/>
</dbReference>
<dbReference type="EMBL" id="CP026520">
    <property type="protein sequence ID" value="QAV16891.1"/>
    <property type="molecule type" value="Genomic_DNA"/>
</dbReference>
<evidence type="ECO:0000256" key="2">
    <source>
        <dbReference type="ARBA" id="ARBA00005384"/>
    </source>
</evidence>
<evidence type="ECO:0000256" key="6">
    <source>
        <dbReference type="ARBA" id="ARBA00023125"/>
    </source>
</evidence>
<keyword evidence="12" id="KW-1185">Reference proteome</keyword>
<accession>A0A410WRB7</accession>
<dbReference type="SUPFAM" id="SSF46785">
    <property type="entry name" value="Winged helix' DNA-binding domain"/>
    <property type="match status" value="1"/>
</dbReference>
<dbReference type="Proteomes" id="UP001527202">
    <property type="component" value="Unassembled WGS sequence"/>
</dbReference>
<dbReference type="EMBL" id="JAMDMJ010000002">
    <property type="protein sequence ID" value="MCY9594654.1"/>
    <property type="molecule type" value="Genomic_DNA"/>
</dbReference>
<dbReference type="Proteomes" id="UP000288943">
    <property type="component" value="Chromosome"/>
</dbReference>
<dbReference type="CDD" id="cd00609">
    <property type="entry name" value="AAT_like"/>
    <property type="match status" value="1"/>
</dbReference>
<dbReference type="PROSITE" id="PS50949">
    <property type="entry name" value="HTH_GNTR"/>
    <property type="match status" value="1"/>
</dbReference>
<reference evidence="10 11" key="1">
    <citation type="submission" date="2018-01" db="EMBL/GenBank/DDBJ databases">
        <title>The whole genome sequencing and assembly of Paenibacillus chitinolyticus KCCM 41400 strain.</title>
        <authorList>
            <person name="Kim J.-Y."/>
            <person name="Park M.-K."/>
            <person name="Lee Y.-J."/>
            <person name="Yi H."/>
            <person name="Bahn Y.-S."/>
            <person name="Kim J.F."/>
            <person name="Lee D.-W."/>
        </authorList>
    </citation>
    <scope>NUCLEOTIDE SEQUENCE [LARGE SCALE GENOMIC DNA]</scope>
    <source>
        <strain evidence="10 11">KCCM 41400</strain>
    </source>
</reference>
<dbReference type="Gene3D" id="3.40.640.10">
    <property type="entry name" value="Type I PLP-dependent aspartate aminotransferase-like (Major domain)"/>
    <property type="match status" value="1"/>
</dbReference>
<dbReference type="GeneID" id="95373981"/>
<dbReference type="PANTHER" id="PTHR46577">
    <property type="entry name" value="HTH-TYPE TRANSCRIPTIONAL REGULATORY PROTEIN GABR"/>
    <property type="match status" value="1"/>
</dbReference>
<feature type="domain" description="HTH gntR-type" evidence="8">
    <location>
        <begin position="13"/>
        <end position="81"/>
    </location>
</feature>
<dbReference type="InterPro" id="IPR036390">
    <property type="entry name" value="WH_DNA-bd_sf"/>
</dbReference>
<keyword evidence="10" id="KW-0808">Transferase</keyword>
<dbReference type="RefSeq" id="WP_042232132.1">
    <property type="nucleotide sequence ID" value="NZ_CP026520.1"/>
</dbReference>
<dbReference type="GO" id="GO:0008483">
    <property type="term" value="F:transaminase activity"/>
    <property type="evidence" value="ECO:0007669"/>
    <property type="project" value="UniProtKB-KW"/>
</dbReference>
<dbReference type="InterPro" id="IPR051446">
    <property type="entry name" value="HTH_trans_reg/aminotransferase"/>
</dbReference>
<evidence type="ECO:0000313" key="12">
    <source>
        <dbReference type="Proteomes" id="UP001527202"/>
    </source>
</evidence>
<dbReference type="KEGG" id="pchi:PC41400_04000"/>
<dbReference type="OrthoDB" id="9808770at2"/>
<name>A0A410WRB7_9BACL</name>
<comment type="similarity">
    <text evidence="2">In the C-terminal section; belongs to the class-I pyridoxal-phosphate-dependent aminotransferase family.</text>
</comment>
<dbReference type="InterPro" id="IPR000524">
    <property type="entry name" value="Tscrpt_reg_HTH_GntR"/>
</dbReference>
<dbReference type="SUPFAM" id="SSF53383">
    <property type="entry name" value="PLP-dependent transferases"/>
    <property type="match status" value="1"/>
</dbReference>
<evidence type="ECO:0000256" key="4">
    <source>
        <dbReference type="ARBA" id="ARBA00022898"/>
    </source>
</evidence>
<dbReference type="AlphaFoldDB" id="A0A410WRB7"/>
<evidence type="ECO:0000256" key="3">
    <source>
        <dbReference type="ARBA" id="ARBA00022576"/>
    </source>
</evidence>
<evidence type="ECO:0000256" key="1">
    <source>
        <dbReference type="ARBA" id="ARBA00001933"/>
    </source>
</evidence>
<dbReference type="Pfam" id="PF00392">
    <property type="entry name" value="GntR"/>
    <property type="match status" value="1"/>
</dbReference>
<dbReference type="CDD" id="cd07377">
    <property type="entry name" value="WHTH_GntR"/>
    <property type="match status" value="1"/>
</dbReference>
<keyword evidence="7" id="KW-0804">Transcription</keyword>
<gene>
    <name evidence="9" type="ORF">M5X16_02570</name>
    <name evidence="10" type="ORF">PC41400_04000</name>
</gene>
<sequence>MREFTLDLSASKKPIFHQLYTYFKNGIREGRLRSGDYLPSLRSSARSFGVSKNSVENAYQLLISEGYLRNIPQRGFCVTYEPDESSRKVIRAEEANTPEQTVTTDFRYGNIELGTFPFRHWNKVRNLLVAQYQSRYAVEGTSQGEYPLRKELSRLLYESRGVLSTPDQLVVGAAPQQLVMLLSQLLDVKKHRIGVENPGYDGARNTFLNLGFRVHPIPLTGSGVSLRELTGSAANVMYVSPSQQFRNRVTMPADKRTELADWARSREYLIEDDYEWEFKYEEGILPAIQSMVPDKTVYIGRISKALLPVFNLSYMVLPPGLLSEFHSKVPEYDQPVSRLDQLTFARYLSDGYWYKHLQQMRRLYEEKRRYFSEALERYMPGTAQAEGKDTGLHAFLTVRTDRSEDELIEAALEKGVRVYGTARYWLRPGDEHPTVLLGYGALGREEIAAGVKALAEAWF</sequence>
<dbReference type="Gene3D" id="1.10.10.10">
    <property type="entry name" value="Winged helix-like DNA-binding domain superfamily/Winged helix DNA-binding domain"/>
    <property type="match status" value="1"/>
</dbReference>
<evidence type="ECO:0000313" key="11">
    <source>
        <dbReference type="Proteomes" id="UP000288943"/>
    </source>
</evidence>
<keyword evidence="3 10" id="KW-0032">Aminotransferase</keyword>
<comment type="cofactor">
    <cofactor evidence="1">
        <name>pyridoxal 5'-phosphate</name>
        <dbReference type="ChEBI" id="CHEBI:597326"/>
    </cofactor>
</comment>
<keyword evidence="4" id="KW-0663">Pyridoxal phosphate</keyword>
<protein>
    <submittedName>
        <fullName evidence="10">PLP-dependent aminotransferase family protein</fullName>
    </submittedName>
</protein>
<evidence type="ECO:0000313" key="10">
    <source>
        <dbReference type="EMBL" id="QAV16891.1"/>
    </source>
</evidence>
<proteinExistence type="inferred from homology"/>
<evidence type="ECO:0000256" key="5">
    <source>
        <dbReference type="ARBA" id="ARBA00023015"/>
    </source>
</evidence>
<evidence type="ECO:0000259" key="8">
    <source>
        <dbReference type="PROSITE" id="PS50949"/>
    </source>
</evidence>
<evidence type="ECO:0000256" key="7">
    <source>
        <dbReference type="ARBA" id="ARBA00023163"/>
    </source>
</evidence>
<dbReference type="SMART" id="SM00345">
    <property type="entry name" value="HTH_GNTR"/>
    <property type="match status" value="1"/>
</dbReference>
<dbReference type="PANTHER" id="PTHR46577:SF1">
    <property type="entry name" value="HTH-TYPE TRANSCRIPTIONAL REGULATORY PROTEIN GABR"/>
    <property type="match status" value="1"/>
</dbReference>
<keyword evidence="6" id="KW-0238">DNA-binding</keyword>